<dbReference type="RefSeq" id="WP_263932465.1">
    <property type="nucleotide sequence ID" value="NZ_CP107523.1"/>
</dbReference>
<proteinExistence type="predicted"/>
<accession>A0ABY6H2P7</accession>
<organism evidence="1 2">
    <name type="scientific">Lacticaseibacillus chiayiensis</name>
    <dbReference type="NCBI Taxonomy" id="2100821"/>
    <lineage>
        <taxon>Bacteria</taxon>
        <taxon>Bacillati</taxon>
        <taxon>Bacillota</taxon>
        <taxon>Bacilli</taxon>
        <taxon>Lactobacillales</taxon>
        <taxon>Lactobacillaceae</taxon>
        <taxon>Lacticaseibacillus</taxon>
    </lineage>
</organism>
<evidence type="ECO:0008006" key="3">
    <source>
        <dbReference type="Google" id="ProtNLM"/>
    </source>
</evidence>
<sequence>MENFKVDILGIEYKVLVNQNRKDYPLLEEADGFTDFTTKKIIIEELKKGPRNWEDMDTYFRQVLRHEIVHAFLHESGLDSNTDWARNEEIVDWIAIQFPKLKKAFKEAKEEMS</sequence>
<gene>
    <name evidence="1" type="ORF">OFW50_08965</name>
</gene>
<dbReference type="EMBL" id="CP107523">
    <property type="protein sequence ID" value="UYN55619.1"/>
    <property type="molecule type" value="Genomic_DNA"/>
</dbReference>
<name>A0ABY6H2P7_9LACO</name>
<protein>
    <recommendedName>
        <fullName evidence="3">SprT-like domain-containing protein</fullName>
    </recommendedName>
</protein>
<reference evidence="1" key="1">
    <citation type="submission" date="2022-10" db="EMBL/GenBank/DDBJ databases">
        <title>Comparative genomic analysis and in-vitro probiotic properties of the potential probiotic L. chiayiensis AACE 3.</title>
        <authorList>
            <person name="Kang X."/>
        </authorList>
    </citation>
    <scope>NUCLEOTIDE SEQUENCE</scope>
    <source>
        <strain evidence="1">AACE 3</strain>
    </source>
</reference>
<dbReference type="Proteomes" id="UP001164790">
    <property type="component" value="Chromosome"/>
</dbReference>
<keyword evidence="2" id="KW-1185">Reference proteome</keyword>
<evidence type="ECO:0000313" key="1">
    <source>
        <dbReference type="EMBL" id="UYN55619.1"/>
    </source>
</evidence>
<evidence type="ECO:0000313" key="2">
    <source>
        <dbReference type="Proteomes" id="UP001164790"/>
    </source>
</evidence>